<dbReference type="GO" id="GO:0009252">
    <property type="term" value="P:peptidoglycan biosynthetic process"/>
    <property type="evidence" value="ECO:0007669"/>
    <property type="project" value="UniProtKB-UniRule"/>
</dbReference>
<dbReference type="Pfam" id="PF00905">
    <property type="entry name" value="Transpeptidase"/>
    <property type="match status" value="1"/>
</dbReference>
<evidence type="ECO:0000256" key="15">
    <source>
        <dbReference type="ARBA" id="ARBA00023136"/>
    </source>
</evidence>
<dbReference type="Proteomes" id="UP000179076">
    <property type="component" value="Unassembled WGS sequence"/>
</dbReference>
<dbReference type="InterPro" id="IPR001264">
    <property type="entry name" value="Glyco_trans_51"/>
</dbReference>
<evidence type="ECO:0000256" key="11">
    <source>
        <dbReference type="ARBA" id="ARBA00022679"/>
    </source>
</evidence>
<keyword evidence="11 22" id="KW-0808">Transferase</keyword>
<organism evidence="27 28">
    <name type="scientific">Candidatus Muproteobacteria bacterium RBG_16_60_9</name>
    <dbReference type="NCBI Taxonomy" id="1817755"/>
    <lineage>
        <taxon>Bacteria</taxon>
        <taxon>Pseudomonadati</taxon>
        <taxon>Pseudomonadota</taxon>
        <taxon>Candidatus Muproteobacteria</taxon>
    </lineage>
</organism>
<keyword evidence="16" id="KW-0046">Antibiotic resistance</keyword>
<dbReference type="SUPFAM" id="SSF53955">
    <property type="entry name" value="Lysozyme-like"/>
    <property type="match status" value="1"/>
</dbReference>
<comment type="subcellular location">
    <subcellularLocation>
        <location evidence="2">Cell membrane</location>
    </subcellularLocation>
</comment>
<evidence type="ECO:0000256" key="4">
    <source>
        <dbReference type="ARBA" id="ARBA00007090"/>
    </source>
</evidence>
<evidence type="ECO:0000256" key="12">
    <source>
        <dbReference type="ARBA" id="ARBA00022801"/>
    </source>
</evidence>
<evidence type="ECO:0000256" key="20">
    <source>
        <dbReference type="ARBA" id="ARBA00034000"/>
    </source>
</evidence>
<evidence type="ECO:0000313" key="27">
    <source>
        <dbReference type="EMBL" id="OGI64671.1"/>
    </source>
</evidence>
<keyword evidence="14 22" id="KW-0573">Peptidoglycan synthesis</keyword>
<accession>A0A1F6V4H4</accession>
<evidence type="ECO:0000256" key="17">
    <source>
        <dbReference type="ARBA" id="ARBA00023268"/>
    </source>
</evidence>
<dbReference type="UniPathway" id="UPA00219"/>
<keyword evidence="17" id="KW-0511">Multifunctional enzyme</keyword>
<keyword evidence="13 22" id="KW-0133">Cell shape</keyword>
<dbReference type="InterPro" id="IPR011813">
    <property type="entry name" value="PBP_1b"/>
</dbReference>
<dbReference type="NCBIfam" id="TIGR02071">
    <property type="entry name" value="PBP_1b"/>
    <property type="match status" value="1"/>
</dbReference>
<comment type="similarity">
    <text evidence="4 22">In the C-terminal section; belongs to the transpeptidase family.</text>
</comment>
<proteinExistence type="inferred from homology"/>
<evidence type="ECO:0000313" key="28">
    <source>
        <dbReference type="Proteomes" id="UP000179076"/>
    </source>
</evidence>
<dbReference type="GO" id="GO:0008955">
    <property type="term" value="F:peptidoglycan glycosyltransferase activity"/>
    <property type="evidence" value="ECO:0007669"/>
    <property type="project" value="UniProtKB-UniRule"/>
</dbReference>
<evidence type="ECO:0000256" key="9">
    <source>
        <dbReference type="ARBA" id="ARBA00022670"/>
    </source>
</evidence>
<comment type="caution">
    <text evidence="27">The sequence shown here is derived from an EMBL/GenBank/DDBJ whole genome shotgun (WGS) entry which is preliminary data.</text>
</comment>
<comment type="similarity">
    <text evidence="5 22">In the N-terminal section; belongs to the glycosyltransferase 51 family.</text>
</comment>
<evidence type="ECO:0000256" key="10">
    <source>
        <dbReference type="ARBA" id="ARBA00022676"/>
    </source>
</evidence>
<comment type="catalytic activity">
    <reaction evidence="20">
        <text>Preferential cleavage: (Ac)2-L-Lys-D-Ala-|-D-Ala. Also transpeptidation of peptidyl-alanyl moieties that are N-acyl substituents of D-alanine.</text>
        <dbReference type="EC" id="3.4.16.4"/>
    </reaction>
</comment>
<name>A0A1F6V4H4_9PROT</name>
<keyword evidence="15" id="KW-0472">Membrane</keyword>
<evidence type="ECO:0000259" key="26">
    <source>
        <dbReference type="Pfam" id="PF14814"/>
    </source>
</evidence>
<feature type="domain" description="Glycosyl transferase family 51" evidence="25">
    <location>
        <begin position="157"/>
        <end position="326"/>
    </location>
</feature>
<dbReference type="InterPro" id="IPR036950">
    <property type="entry name" value="PBP_transglycosylase"/>
</dbReference>
<evidence type="ECO:0000256" key="6">
    <source>
        <dbReference type="ARBA" id="ARBA00018637"/>
    </source>
</evidence>
<evidence type="ECO:0000256" key="19">
    <source>
        <dbReference type="ARBA" id="ARBA00032454"/>
    </source>
</evidence>
<evidence type="ECO:0000256" key="16">
    <source>
        <dbReference type="ARBA" id="ARBA00023251"/>
    </source>
</evidence>
<dbReference type="GO" id="GO:0005886">
    <property type="term" value="C:plasma membrane"/>
    <property type="evidence" value="ECO:0007669"/>
    <property type="project" value="UniProtKB-SubCell"/>
</dbReference>
<dbReference type="Gene3D" id="1.10.3810.10">
    <property type="entry name" value="Biosynthetic peptidoglycan transglycosylase-like"/>
    <property type="match status" value="1"/>
</dbReference>
<dbReference type="GO" id="GO:0046677">
    <property type="term" value="P:response to antibiotic"/>
    <property type="evidence" value="ECO:0007669"/>
    <property type="project" value="UniProtKB-KW"/>
</dbReference>
<evidence type="ECO:0000256" key="18">
    <source>
        <dbReference type="ARBA" id="ARBA00023316"/>
    </source>
</evidence>
<sequence>MRIKIFKKLRKLWRPRIFGSAALLLLATLAVYVVYLDHTIRTQFEGKRWALPARVYAAPLELYPGKKLSAAQMSVELAALNYRYGALDEPGSYAREANSIDLRSRPFAFWDGAQPSLRLRVAFAGERVDRLEDLDSGQAIALARLDPFPIGGIYPAHNEDRVLVKLDQVPPVLIQALIATEDRKFYQHLGVDPRAIARALWVNLRAAGAVQGASTLTQQLVKNFYLTSERTLRRKATEAIMALLLDAHYGKDEILEAYVNEIYLGQDGNRAIHGFGLAAQFYFERPLEQLTLTQAALLVGLVKGPSYYDPRKHPNRALARRNLILTGLAEQNVIGNDELLRTKTAALDVSPRAPIGTSAYPAFLNLVHRQLRRDYSEDDLRSEGLRIFTTLDPRSQRAAEQALSARLSAMEKQRRIPPNTLEGAVVVTSSEHGEVLAIVGGRRAGYDGFNRALDAVRQVGSLIKPAIYLTALSRPEKYTLTTRLDDSPLSWREPGVNEWAPQNYDKKFHGEVPLQTALAESYNVAAARLGLDLGLPAIIDTAQRLGIERILPRYGSTLLGAVGLTPFEVTQMYQTLASGGFRTPLRAIREVLTPAGVPLKRYGLSVAQAVDPAPTYLVTSALQEVVRRGTGTGLNAYLPANMNVAGKTGTTDDLRDSWFSGFTGDKLAVVWLGRDDNQPTGLTGATGALTVWGEMMAALDPEPLDSPAPESIERVRIDPQTGLRADSGCDGAVEVPFIRGSAPTETAPCSTGSPGTAIKNWFRRLFGL</sequence>
<evidence type="ECO:0000256" key="13">
    <source>
        <dbReference type="ARBA" id="ARBA00022960"/>
    </source>
</evidence>
<dbReference type="EMBL" id="MFSP01000126">
    <property type="protein sequence ID" value="OGI64671.1"/>
    <property type="molecule type" value="Genomic_DNA"/>
</dbReference>
<evidence type="ECO:0000256" key="5">
    <source>
        <dbReference type="ARBA" id="ARBA00007739"/>
    </source>
</evidence>
<evidence type="ECO:0000256" key="2">
    <source>
        <dbReference type="ARBA" id="ARBA00004236"/>
    </source>
</evidence>
<feature type="domain" description="Bifunctional transglycosylase second" evidence="26">
    <location>
        <begin position="62"/>
        <end position="145"/>
    </location>
</feature>
<protein>
    <recommendedName>
        <fullName evidence="6 22">Penicillin-binding protein 1B</fullName>
        <shortName evidence="22">PBP-1b</shortName>
        <shortName evidence="22">PBP1b</shortName>
    </recommendedName>
    <alternativeName>
        <fullName evidence="19 22">Murein polymerase</fullName>
    </alternativeName>
</protein>
<evidence type="ECO:0000256" key="1">
    <source>
        <dbReference type="ARBA" id="ARBA00002624"/>
    </source>
</evidence>
<keyword evidence="12" id="KW-0378">Hydrolase</keyword>
<dbReference type="InterPro" id="IPR023346">
    <property type="entry name" value="Lysozyme-like_dom_sf"/>
</dbReference>
<comment type="function">
    <text evidence="1 22">Cell wall formation. Synthesis of cross-linked peptidoglycan from the lipid intermediates. The enzyme has a penicillin-insensitive transglycosylase N-terminal domain (formation of linear glycan strands) and a penicillin-sensitive transpeptidase C-terminal domain (cross-linking of the peptide subunits).</text>
</comment>
<dbReference type="GO" id="GO:0071555">
    <property type="term" value="P:cell wall organization"/>
    <property type="evidence" value="ECO:0007669"/>
    <property type="project" value="UniProtKB-UniRule"/>
</dbReference>
<dbReference type="InterPro" id="IPR012338">
    <property type="entry name" value="Beta-lactam/transpept-like"/>
</dbReference>
<dbReference type="PIRSF" id="PIRSF002799">
    <property type="entry name" value="PBP_1b"/>
    <property type="match status" value="1"/>
</dbReference>
<dbReference type="InterPro" id="IPR001460">
    <property type="entry name" value="PCN-bd_Tpept"/>
</dbReference>
<reference evidence="27 28" key="1">
    <citation type="journal article" date="2016" name="Nat. Commun.">
        <title>Thousands of microbial genomes shed light on interconnected biogeochemical processes in an aquifer system.</title>
        <authorList>
            <person name="Anantharaman K."/>
            <person name="Brown C.T."/>
            <person name="Hug L.A."/>
            <person name="Sharon I."/>
            <person name="Castelle C.J."/>
            <person name="Probst A.J."/>
            <person name="Thomas B.C."/>
            <person name="Singh A."/>
            <person name="Wilkins M.J."/>
            <person name="Karaoz U."/>
            <person name="Brodie E.L."/>
            <person name="Williams K.H."/>
            <person name="Hubbard S.S."/>
            <person name="Banfield J.F."/>
        </authorList>
    </citation>
    <scope>NUCLEOTIDE SEQUENCE [LARGE SCALE GENOMIC DNA]</scope>
</reference>
<dbReference type="GO" id="GO:0006508">
    <property type="term" value="P:proteolysis"/>
    <property type="evidence" value="ECO:0007669"/>
    <property type="project" value="UniProtKB-KW"/>
</dbReference>
<dbReference type="InterPro" id="IPR028166">
    <property type="entry name" value="UB2H"/>
</dbReference>
<dbReference type="GO" id="GO:0030288">
    <property type="term" value="C:outer membrane-bounded periplasmic space"/>
    <property type="evidence" value="ECO:0007669"/>
    <property type="project" value="TreeGrafter"/>
</dbReference>
<gene>
    <name evidence="27" type="ORF">A2W18_12965</name>
</gene>
<dbReference type="GO" id="GO:0008360">
    <property type="term" value="P:regulation of cell shape"/>
    <property type="evidence" value="ECO:0007669"/>
    <property type="project" value="UniProtKB-UniRule"/>
</dbReference>
<evidence type="ECO:0000256" key="21">
    <source>
        <dbReference type="ARBA" id="ARBA00049902"/>
    </source>
</evidence>
<feature type="domain" description="Penicillin-binding protein transpeptidase" evidence="24">
    <location>
        <begin position="423"/>
        <end position="663"/>
    </location>
</feature>
<evidence type="ECO:0000259" key="25">
    <source>
        <dbReference type="Pfam" id="PF00912"/>
    </source>
</evidence>
<evidence type="ECO:0000256" key="3">
    <source>
        <dbReference type="ARBA" id="ARBA00004752"/>
    </source>
</evidence>
<dbReference type="Pfam" id="PF00912">
    <property type="entry name" value="Transgly"/>
    <property type="match status" value="1"/>
</dbReference>
<keyword evidence="18 22" id="KW-0961">Cell wall biogenesis/degradation</keyword>
<dbReference type="PANTHER" id="PTHR32282:SF11">
    <property type="entry name" value="PENICILLIN-BINDING PROTEIN 1B"/>
    <property type="match status" value="1"/>
</dbReference>
<comment type="pathway">
    <text evidence="3 22">Cell wall biogenesis; peptidoglycan biosynthesis.</text>
</comment>
<dbReference type="GO" id="GO:0008658">
    <property type="term" value="F:penicillin binding"/>
    <property type="evidence" value="ECO:0007669"/>
    <property type="project" value="InterPro"/>
</dbReference>
<dbReference type="Pfam" id="PF14814">
    <property type="entry name" value="UB2H"/>
    <property type="match status" value="1"/>
</dbReference>
<evidence type="ECO:0000256" key="8">
    <source>
        <dbReference type="ARBA" id="ARBA00022645"/>
    </source>
</evidence>
<evidence type="ECO:0000256" key="14">
    <source>
        <dbReference type="ARBA" id="ARBA00022984"/>
    </source>
</evidence>
<evidence type="ECO:0000256" key="7">
    <source>
        <dbReference type="ARBA" id="ARBA00022475"/>
    </source>
</evidence>
<dbReference type="Gene3D" id="3.30.2060.10">
    <property type="entry name" value="Penicillin-binding protein 1b domain"/>
    <property type="match status" value="1"/>
</dbReference>
<comment type="catalytic activity">
    <reaction evidence="21">
        <text>[GlcNAc-(1-&gt;4)-Mur2Ac(oyl-L-Ala-gamma-D-Glu-L-Lys-D-Ala-D-Ala)](n)-di-trans,octa-cis-undecaprenyl diphosphate + beta-D-GlcNAc-(1-&gt;4)-Mur2Ac(oyl-L-Ala-gamma-D-Glu-L-Lys-D-Ala-D-Ala)-di-trans,octa-cis-undecaprenyl diphosphate = [GlcNAc-(1-&gt;4)-Mur2Ac(oyl-L-Ala-gamma-D-Glu-L-Lys-D-Ala-D-Ala)](n+1)-di-trans,octa-cis-undecaprenyl diphosphate + di-trans,octa-cis-undecaprenyl diphosphate + H(+)</text>
        <dbReference type="Rhea" id="RHEA:23708"/>
        <dbReference type="Rhea" id="RHEA-COMP:9602"/>
        <dbReference type="Rhea" id="RHEA-COMP:9603"/>
        <dbReference type="ChEBI" id="CHEBI:15378"/>
        <dbReference type="ChEBI" id="CHEBI:58405"/>
        <dbReference type="ChEBI" id="CHEBI:60033"/>
        <dbReference type="ChEBI" id="CHEBI:78435"/>
        <dbReference type="EC" id="2.4.99.28"/>
    </reaction>
</comment>
<dbReference type="SUPFAM" id="SSF56601">
    <property type="entry name" value="beta-lactamase/transpeptidase-like"/>
    <property type="match status" value="1"/>
</dbReference>
<feature type="active site" description="Acyl-ester intermediate; for transpeptidase activity" evidence="23">
    <location>
        <position position="461"/>
    </location>
</feature>
<dbReference type="GO" id="GO:0009274">
    <property type="term" value="C:peptidoglycan-based cell wall"/>
    <property type="evidence" value="ECO:0007669"/>
    <property type="project" value="UniProtKB-UniRule"/>
</dbReference>
<evidence type="ECO:0000256" key="23">
    <source>
        <dbReference type="PIRSR" id="PIRSR002799-1"/>
    </source>
</evidence>
<dbReference type="GO" id="GO:0009002">
    <property type="term" value="F:serine-type D-Ala-D-Ala carboxypeptidase activity"/>
    <property type="evidence" value="ECO:0007669"/>
    <property type="project" value="UniProtKB-EC"/>
</dbReference>
<dbReference type="AlphaFoldDB" id="A0A1F6V4H4"/>
<keyword evidence="10 22" id="KW-0328">Glycosyltransferase</keyword>
<keyword evidence="9" id="KW-0645">Protease</keyword>
<keyword evidence="8" id="KW-0121">Carboxypeptidase</keyword>
<dbReference type="FunFam" id="1.10.3810.10:FF:000001">
    <property type="entry name" value="Penicillin-binding protein 1A"/>
    <property type="match status" value="1"/>
</dbReference>
<feature type="active site" description="Proton donor; for transglycosylase activity" evidence="23">
    <location>
        <position position="181"/>
    </location>
</feature>
<dbReference type="InterPro" id="IPR050396">
    <property type="entry name" value="Glycosyltr_51/Transpeptidase"/>
</dbReference>
<evidence type="ECO:0000259" key="24">
    <source>
        <dbReference type="Pfam" id="PF00905"/>
    </source>
</evidence>
<dbReference type="PANTHER" id="PTHR32282">
    <property type="entry name" value="BINDING PROTEIN TRANSPEPTIDASE, PUTATIVE-RELATED"/>
    <property type="match status" value="1"/>
</dbReference>
<evidence type="ECO:0000256" key="22">
    <source>
        <dbReference type="PIRNR" id="PIRNR002799"/>
    </source>
</evidence>
<keyword evidence="7" id="KW-1003">Cell membrane</keyword>
<dbReference type="Gene3D" id="3.40.710.10">
    <property type="entry name" value="DD-peptidase/beta-lactamase superfamily"/>
    <property type="match status" value="1"/>
</dbReference>